<keyword evidence="9" id="KW-0732">Signal</keyword>
<evidence type="ECO:0000256" key="4">
    <source>
        <dbReference type="ARBA" id="ARBA00022827"/>
    </source>
</evidence>
<dbReference type="PANTHER" id="PTHR11552:SF218">
    <property type="entry name" value="GLUCOSE-METHANOL-CHOLINE OXIDOREDUCTASE N-TERMINAL DOMAIN-CONTAINING PROTEIN"/>
    <property type="match status" value="1"/>
</dbReference>
<evidence type="ECO:0000256" key="6">
    <source>
        <dbReference type="PIRSR" id="PIRSR000137-1"/>
    </source>
</evidence>
<feature type="binding site" evidence="7">
    <location>
        <position position="274"/>
    </location>
    <ligand>
        <name>FAD</name>
        <dbReference type="ChEBI" id="CHEBI:57692"/>
    </ligand>
</feature>
<organism evidence="12 13">
    <name type="scientific">Cylindrobasidium torrendii FP15055 ss-10</name>
    <dbReference type="NCBI Taxonomy" id="1314674"/>
    <lineage>
        <taxon>Eukaryota</taxon>
        <taxon>Fungi</taxon>
        <taxon>Dikarya</taxon>
        <taxon>Basidiomycota</taxon>
        <taxon>Agaricomycotina</taxon>
        <taxon>Agaricomycetes</taxon>
        <taxon>Agaricomycetidae</taxon>
        <taxon>Agaricales</taxon>
        <taxon>Marasmiineae</taxon>
        <taxon>Physalacriaceae</taxon>
        <taxon>Cylindrobasidium</taxon>
    </lineage>
</organism>
<dbReference type="InterPro" id="IPR027424">
    <property type="entry name" value="Glucose_Oxidase_domain_2"/>
</dbReference>
<feature type="domain" description="Glucose-methanol-choline oxidoreductase N-terminal" evidence="10">
    <location>
        <begin position="38"/>
        <end position="356"/>
    </location>
</feature>
<evidence type="ECO:0000259" key="11">
    <source>
        <dbReference type="Pfam" id="PF05199"/>
    </source>
</evidence>
<dbReference type="PANTHER" id="PTHR11552">
    <property type="entry name" value="GLUCOSE-METHANOL-CHOLINE GMC OXIDOREDUCTASE"/>
    <property type="match status" value="1"/>
</dbReference>
<evidence type="ECO:0000256" key="7">
    <source>
        <dbReference type="PIRSR" id="PIRSR000137-2"/>
    </source>
</evidence>
<dbReference type="PIRSF" id="PIRSF000137">
    <property type="entry name" value="Alcohol_oxidase"/>
    <property type="match status" value="1"/>
</dbReference>
<dbReference type="AlphaFoldDB" id="A0A0D7BI17"/>
<dbReference type="InterPro" id="IPR012132">
    <property type="entry name" value="GMC_OxRdtase"/>
</dbReference>
<gene>
    <name evidence="12" type="ORF">CYLTODRAFT_430087</name>
</gene>
<feature type="chain" id="PRO_5002317226" evidence="9">
    <location>
        <begin position="21"/>
        <end position="671"/>
    </location>
</feature>
<feature type="region of interest" description="Disordered" evidence="8">
    <location>
        <begin position="619"/>
        <end position="647"/>
    </location>
</feature>
<keyword evidence="4 7" id="KW-0274">FAD</keyword>
<dbReference type="Gene3D" id="3.30.560.10">
    <property type="entry name" value="Glucose Oxidase, domain 3"/>
    <property type="match status" value="1"/>
</dbReference>
<dbReference type="InterPro" id="IPR007867">
    <property type="entry name" value="GMC_OxRtase_C"/>
</dbReference>
<dbReference type="GO" id="GO:0016614">
    <property type="term" value="F:oxidoreductase activity, acting on CH-OH group of donors"/>
    <property type="evidence" value="ECO:0007669"/>
    <property type="project" value="InterPro"/>
</dbReference>
<dbReference type="Gene3D" id="3.50.50.60">
    <property type="entry name" value="FAD/NAD(P)-binding domain"/>
    <property type="match status" value="1"/>
</dbReference>
<protein>
    <submittedName>
        <fullName evidence="12">GMC oxidoreductase</fullName>
    </submittedName>
</protein>
<feature type="binding site" evidence="7">
    <location>
        <position position="120"/>
    </location>
    <ligand>
        <name>FAD</name>
        <dbReference type="ChEBI" id="CHEBI:57692"/>
    </ligand>
</feature>
<proteinExistence type="inferred from homology"/>
<evidence type="ECO:0000313" key="12">
    <source>
        <dbReference type="EMBL" id="KIY70183.1"/>
    </source>
</evidence>
<dbReference type="EMBL" id="KN880472">
    <property type="protein sequence ID" value="KIY70183.1"/>
    <property type="molecule type" value="Genomic_DNA"/>
</dbReference>
<dbReference type="Gene3D" id="4.10.450.10">
    <property type="entry name" value="Glucose Oxidase, domain 2"/>
    <property type="match status" value="1"/>
</dbReference>
<dbReference type="InterPro" id="IPR036188">
    <property type="entry name" value="FAD/NAD-bd_sf"/>
</dbReference>
<feature type="compositionally biased region" description="Low complexity" evidence="8">
    <location>
        <begin position="624"/>
        <end position="641"/>
    </location>
</feature>
<feature type="domain" description="Glucose-methanol-choline oxidoreductase C-terminal" evidence="11">
    <location>
        <begin position="472"/>
        <end position="606"/>
    </location>
</feature>
<evidence type="ECO:0000259" key="10">
    <source>
        <dbReference type="Pfam" id="PF00732"/>
    </source>
</evidence>
<evidence type="ECO:0000256" key="9">
    <source>
        <dbReference type="SAM" id="SignalP"/>
    </source>
</evidence>
<feature type="active site" description="Proton donor" evidence="6">
    <location>
        <position position="554"/>
    </location>
</feature>
<dbReference type="SUPFAM" id="SSF51905">
    <property type="entry name" value="FAD/NAD(P)-binding domain"/>
    <property type="match status" value="1"/>
</dbReference>
<comment type="similarity">
    <text evidence="2">Belongs to the GMC oxidoreductase family.</text>
</comment>
<sequence length="671" mass="70693">MWPIATAATAALSLAGVASSSRLSARNIVYDGKISDSYDFVIVGGGTAGLVLASRLSEDSNTTVLVLEAGHTGDDVYSTIAVPDGTYFQSLTKSEYDYAFTTSEQSNMNNRGLPWPRGKVLGGSSAINGMYHVRPAQVEVESWHDLLEGADGDDNWTWDSFYAAMKKSEIFTPPTDETAAIAGIEYDASVHGTDGMIHTSYPGFQFGLNGNWTPTLNSLGVASRKDGAGAENWGAYITQSYINPTNWTRSFTRSAFIDPLPQRDNLQILADATVTKIVFEKGDSLKATSVEYAGSATASASSVKVNKEVILAAGVIGSPQILQLSGVGPSDVLTAAGVEVQSNLPGVGQHMQDHLVAAVYWSTDADTAGKLHTAGVNTPEFLSYINSATAYVNLTTLMGAEGANTLLTSIKDSASDATRYVPSADSGVLAGYSAMYEQSVSLMENTPTANIELLLALTGDGAVGIQAGLQHPLSPGRVYITTASAFDSPTIDPGYLAHSADLAVLREGMKMARKIGQTEPMSLFLGNENSPGDSVSTDEQWESWIKDNAGTEYHPHGSCSMRPQNKGGVINPKLIVYGTSNVRIADSSVFPIDMSCHLEAPTIAVAEKAAEIIRTQYNVKGGDDSSSSSGSGSDSGSSSGNNDDDNNDAAFTMRSGAFWTLATAFVVALVL</sequence>
<dbReference type="Pfam" id="PF05199">
    <property type="entry name" value="GMC_oxred_C"/>
    <property type="match status" value="1"/>
</dbReference>
<dbReference type="InterPro" id="IPR000172">
    <property type="entry name" value="GMC_OxRdtase_N"/>
</dbReference>
<accession>A0A0D7BI17</accession>
<keyword evidence="3" id="KW-0285">Flavoprotein</keyword>
<reference evidence="12 13" key="1">
    <citation type="journal article" date="2015" name="Fungal Genet. Biol.">
        <title>Evolution of novel wood decay mechanisms in Agaricales revealed by the genome sequences of Fistulina hepatica and Cylindrobasidium torrendii.</title>
        <authorList>
            <person name="Floudas D."/>
            <person name="Held B.W."/>
            <person name="Riley R."/>
            <person name="Nagy L.G."/>
            <person name="Koehler G."/>
            <person name="Ransdell A.S."/>
            <person name="Younus H."/>
            <person name="Chow J."/>
            <person name="Chiniquy J."/>
            <person name="Lipzen A."/>
            <person name="Tritt A."/>
            <person name="Sun H."/>
            <person name="Haridas S."/>
            <person name="LaButti K."/>
            <person name="Ohm R.A."/>
            <person name="Kues U."/>
            <person name="Blanchette R.A."/>
            <person name="Grigoriev I.V."/>
            <person name="Minto R.E."/>
            <person name="Hibbett D.S."/>
        </authorList>
    </citation>
    <scope>NUCLEOTIDE SEQUENCE [LARGE SCALE GENOMIC DNA]</scope>
    <source>
        <strain evidence="12 13">FP15055 ss-10</strain>
    </source>
</reference>
<evidence type="ECO:0000256" key="5">
    <source>
        <dbReference type="ARBA" id="ARBA00023002"/>
    </source>
</evidence>
<dbReference type="Proteomes" id="UP000054007">
    <property type="component" value="Unassembled WGS sequence"/>
</dbReference>
<evidence type="ECO:0000256" key="2">
    <source>
        <dbReference type="ARBA" id="ARBA00010790"/>
    </source>
</evidence>
<evidence type="ECO:0000256" key="1">
    <source>
        <dbReference type="ARBA" id="ARBA00001974"/>
    </source>
</evidence>
<evidence type="ECO:0000256" key="3">
    <source>
        <dbReference type="ARBA" id="ARBA00022630"/>
    </source>
</evidence>
<dbReference type="STRING" id="1314674.A0A0D7BI17"/>
<evidence type="ECO:0000313" key="13">
    <source>
        <dbReference type="Proteomes" id="UP000054007"/>
    </source>
</evidence>
<keyword evidence="5" id="KW-0560">Oxidoreductase</keyword>
<evidence type="ECO:0000256" key="8">
    <source>
        <dbReference type="SAM" id="MobiDB-lite"/>
    </source>
</evidence>
<dbReference type="GO" id="GO:0050660">
    <property type="term" value="F:flavin adenine dinucleotide binding"/>
    <property type="evidence" value="ECO:0007669"/>
    <property type="project" value="InterPro"/>
</dbReference>
<dbReference type="SUPFAM" id="SSF54373">
    <property type="entry name" value="FAD-linked reductases, C-terminal domain"/>
    <property type="match status" value="1"/>
</dbReference>
<feature type="signal peptide" evidence="9">
    <location>
        <begin position="1"/>
        <end position="20"/>
    </location>
</feature>
<dbReference type="OrthoDB" id="269227at2759"/>
<name>A0A0D7BI17_9AGAR</name>
<keyword evidence="13" id="KW-1185">Reference proteome</keyword>
<dbReference type="Pfam" id="PF00732">
    <property type="entry name" value="GMC_oxred_N"/>
    <property type="match status" value="1"/>
</dbReference>
<feature type="active site" description="Proton acceptor" evidence="6">
    <location>
        <position position="597"/>
    </location>
</feature>
<comment type="cofactor">
    <cofactor evidence="1 7">
        <name>FAD</name>
        <dbReference type="ChEBI" id="CHEBI:57692"/>
    </cofactor>
</comment>